<name>A0A813K5B2_POLGL</name>
<protein>
    <submittedName>
        <fullName evidence="1">Uncharacterized protein</fullName>
    </submittedName>
</protein>
<comment type="caution">
    <text evidence="1">The sequence shown here is derived from an EMBL/GenBank/DDBJ whole genome shotgun (WGS) entry which is preliminary data.</text>
</comment>
<evidence type="ECO:0000313" key="1">
    <source>
        <dbReference type="EMBL" id="CAE8691780.1"/>
    </source>
</evidence>
<accession>A0A813K5B2</accession>
<dbReference type="EMBL" id="CAJNNW010027514">
    <property type="protein sequence ID" value="CAE8691780.1"/>
    <property type="molecule type" value="Genomic_DNA"/>
</dbReference>
<reference evidence="1" key="1">
    <citation type="submission" date="2021-02" db="EMBL/GenBank/DDBJ databases">
        <authorList>
            <person name="Dougan E. K."/>
            <person name="Rhodes N."/>
            <person name="Thang M."/>
            <person name="Chan C."/>
        </authorList>
    </citation>
    <scope>NUCLEOTIDE SEQUENCE</scope>
</reference>
<sequence length="190" mass="20356">PGRLRAELAMVREAAKKPLRKLADDTRDFYEEAAFAGRCAVEVAKVAEGKVEEVEVDEVLEVAEVAEGAQVPEAVGTAEALDDSECVAASNAPPTALDALAVSAAGEASELQALLATTRREAAAALRYFACEGSARQLREELDGKAVDFFQLLVGFMDSFDGCARELAQCPGLAERCHRRCRPDYSGFWG</sequence>
<dbReference type="AlphaFoldDB" id="A0A813K5B2"/>
<organism evidence="1 2">
    <name type="scientific">Polarella glacialis</name>
    <name type="common">Dinoflagellate</name>
    <dbReference type="NCBI Taxonomy" id="89957"/>
    <lineage>
        <taxon>Eukaryota</taxon>
        <taxon>Sar</taxon>
        <taxon>Alveolata</taxon>
        <taxon>Dinophyceae</taxon>
        <taxon>Suessiales</taxon>
        <taxon>Suessiaceae</taxon>
        <taxon>Polarella</taxon>
    </lineage>
</organism>
<dbReference type="Proteomes" id="UP000626109">
    <property type="component" value="Unassembled WGS sequence"/>
</dbReference>
<proteinExistence type="predicted"/>
<gene>
    <name evidence="1" type="ORF">PGLA2088_LOCUS27570</name>
</gene>
<evidence type="ECO:0000313" key="2">
    <source>
        <dbReference type="Proteomes" id="UP000626109"/>
    </source>
</evidence>
<feature type="non-terminal residue" evidence="1">
    <location>
        <position position="1"/>
    </location>
</feature>